<keyword evidence="5 7" id="KW-1133">Transmembrane helix</keyword>
<evidence type="ECO:0000256" key="1">
    <source>
        <dbReference type="ARBA" id="ARBA00004127"/>
    </source>
</evidence>
<keyword evidence="3 7" id="KW-0812">Transmembrane</keyword>
<comment type="subcellular location">
    <subcellularLocation>
        <location evidence="1">Endomembrane system</location>
        <topology evidence="1">Multi-pass membrane protein</topology>
    </subcellularLocation>
</comment>
<reference evidence="8 9" key="1">
    <citation type="submission" date="2020-02" db="EMBL/GenBank/DDBJ databases">
        <title>Genome analysis of Thermosulfuriphilus ammonigenes ST65T, an anaerobic thermophilic chemolithoautotrophic bacterium isolated from a deep-sea hydrothermal vent.</title>
        <authorList>
            <person name="Slobodkina G."/>
            <person name="Allioux M."/>
            <person name="Merkel A."/>
            <person name="Alain K."/>
            <person name="Jebbar M."/>
            <person name="Slobodkin A."/>
        </authorList>
    </citation>
    <scope>NUCLEOTIDE SEQUENCE [LARGE SCALE GENOMIC DNA]</scope>
    <source>
        <strain evidence="8 9">ST65</strain>
    </source>
</reference>
<evidence type="ECO:0000256" key="2">
    <source>
        <dbReference type="ARBA" id="ARBA00022448"/>
    </source>
</evidence>
<evidence type="ECO:0000256" key="5">
    <source>
        <dbReference type="ARBA" id="ARBA00022989"/>
    </source>
</evidence>
<evidence type="ECO:0000313" key="8">
    <source>
        <dbReference type="EMBL" id="QIJ72810.1"/>
    </source>
</evidence>
<dbReference type="Proteomes" id="UP000502179">
    <property type="component" value="Chromosome"/>
</dbReference>
<keyword evidence="6 7" id="KW-0472">Membrane</keyword>
<dbReference type="AlphaFoldDB" id="A0A6G7PYW4"/>
<dbReference type="Pfam" id="PF02508">
    <property type="entry name" value="Rnf-Nqr"/>
    <property type="match status" value="1"/>
</dbReference>
<evidence type="ECO:0000256" key="7">
    <source>
        <dbReference type="SAM" id="Phobius"/>
    </source>
</evidence>
<accession>A0A6G7PYW4</accession>
<evidence type="ECO:0000256" key="6">
    <source>
        <dbReference type="ARBA" id="ARBA00023136"/>
    </source>
</evidence>
<feature type="transmembrane region" description="Helical" evidence="7">
    <location>
        <begin position="99"/>
        <end position="119"/>
    </location>
</feature>
<dbReference type="PIRSF" id="PIRSF006102">
    <property type="entry name" value="NQR_DE"/>
    <property type="match status" value="1"/>
</dbReference>
<evidence type="ECO:0000256" key="3">
    <source>
        <dbReference type="ARBA" id="ARBA00022692"/>
    </source>
</evidence>
<dbReference type="PANTHER" id="PTHR30335:SF0">
    <property type="entry name" value="ION-TRANSLOCATING OXIDOREDUCTASE COMPLEX SUBUNIT A"/>
    <property type="match status" value="1"/>
</dbReference>
<gene>
    <name evidence="8" type="ORF">G4V39_00185</name>
</gene>
<dbReference type="InterPro" id="IPR003667">
    <property type="entry name" value="NqrDE/RnfAE"/>
</dbReference>
<dbReference type="GO" id="GO:0012505">
    <property type="term" value="C:endomembrane system"/>
    <property type="evidence" value="ECO:0007669"/>
    <property type="project" value="UniProtKB-SubCell"/>
</dbReference>
<feature type="transmembrane region" description="Helical" evidence="7">
    <location>
        <begin position="38"/>
        <end position="59"/>
    </location>
</feature>
<name>A0A6G7PYW4_9BACT</name>
<sequence>MGIFLAASLVQNFVFTRYLGLCIFFGTSRRKETAVGMGISFTIVMVLSAIMAWAIYNFVLKPFHLYFLQVLVFVGIIAIFVQLLDTILRKVNPYLFKKLGVYLVLITTNCIILAVPLILADNAYDLLESLALALGAGLGFALALFLMATVRERLELANVPEVFQGLPIAFITAGLFALAFLGFSGLNLF</sequence>
<feature type="transmembrane region" description="Helical" evidence="7">
    <location>
        <begin position="6"/>
        <end position="26"/>
    </location>
</feature>
<feature type="transmembrane region" description="Helical" evidence="7">
    <location>
        <begin position="131"/>
        <end position="150"/>
    </location>
</feature>
<proteinExistence type="predicted"/>
<evidence type="ECO:0000313" key="9">
    <source>
        <dbReference type="Proteomes" id="UP000502179"/>
    </source>
</evidence>
<evidence type="ECO:0000256" key="4">
    <source>
        <dbReference type="ARBA" id="ARBA00022967"/>
    </source>
</evidence>
<keyword evidence="4" id="KW-1278">Translocase</keyword>
<protein>
    <submittedName>
        <fullName evidence="8">Electron transport complex subunit RsxA</fullName>
    </submittedName>
</protein>
<feature type="transmembrane region" description="Helical" evidence="7">
    <location>
        <begin position="162"/>
        <end position="183"/>
    </location>
</feature>
<dbReference type="KEGG" id="tav:G4V39_00185"/>
<dbReference type="GO" id="GO:0005886">
    <property type="term" value="C:plasma membrane"/>
    <property type="evidence" value="ECO:0007669"/>
    <property type="project" value="TreeGrafter"/>
</dbReference>
<organism evidence="8 9">
    <name type="scientific">Thermosulfuriphilus ammonigenes</name>
    <dbReference type="NCBI Taxonomy" id="1936021"/>
    <lineage>
        <taxon>Bacteria</taxon>
        <taxon>Pseudomonadati</taxon>
        <taxon>Thermodesulfobacteriota</taxon>
        <taxon>Thermodesulfobacteria</taxon>
        <taxon>Thermodesulfobacteriales</taxon>
        <taxon>Thermodesulfobacteriaceae</taxon>
        <taxon>Thermosulfuriphilus</taxon>
    </lineage>
</organism>
<dbReference type="InterPro" id="IPR050133">
    <property type="entry name" value="NqrDE/RnfAE_oxidrdctase"/>
</dbReference>
<keyword evidence="9" id="KW-1185">Reference proteome</keyword>
<dbReference type="PANTHER" id="PTHR30335">
    <property type="entry name" value="INTEGRAL MEMBRANE PROTEIN OF SOXR-REDUCING COMPLEX"/>
    <property type="match status" value="1"/>
</dbReference>
<feature type="transmembrane region" description="Helical" evidence="7">
    <location>
        <begin position="65"/>
        <end position="87"/>
    </location>
</feature>
<keyword evidence="2" id="KW-0813">Transport</keyword>
<dbReference type="EMBL" id="CP048877">
    <property type="protein sequence ID" value="QIJ72810.1"/>
    <property type="molecule type" value="Genomic_DNA"/>
</dbReference>